<sequence length="116" mass="12884">MQAFAHHIRKYPWTYGAFAFSLALVLTGWIWSYMMFRDATTPIILHFNSFSRINQIGGVRELAGIGTLGLTVAILDFALALVLADRDRTISYLLSLLGIFVSGLIFIAFAVIISVN</sequence>
<feature type="transmembrane region" description="Helical" evidence="1">
    <location>
        <begin position="90"/>
        <end position="113"/>
    </location>
</feature>
<reference evidence="2 3" key="1">
    <citation type="journal article" date="2016" name="Nat. Commun.">
        <title>Thousands of microbial genomes shed light on interconnected biogeochemical processes in an aquifer system.</title>
        <authorList>
            <person name="Anantharaman K."/>
            <person name="Brown C.T."/>
            <person name="Hug L.A."/>
            <person name="Sharon I."/>
            <person name="Castelle C.J."/>
            <person name="Probst A.J."/>
            <person name="Thomas B.C."/>
            <person name="Singh A."/>
            <person name="Wilkins M.J."/>
            <person name="Karaoz U."/>
            <person name="Brodie E.L."/>
            <person name="Williams K.H."/>
            <person name="Hubbard S.S."/>
            <person name="Banfield J.F."/>
        </authorList>
    </citation>
    <scope>NUCLEOTIDE SEQUENCE [LARGE SCALE GENOMIC DNA]</scope>
</reference>
<feature type="transmembrane region" description="Helical" evidence="1">
    <location>
        <begin position="62"/>
        <end position="83"/>
    </location>
</feature>
<name>A0A1G2CI42_9BACT</name>
<organism evidence="2 3">
    <name type="scientific">Candidatus Liptonbacteria bacterium RIFCSPLOWO2_01_FULL_53_13</name>
    <dbReference type="NCBI Taxonomy" id="1798651"/>
    <lineage>
        <taxon>Bacteria</taxon>
        <taxon>Candidatus Liptoniibacteriota</taxon>
    </lineage>
</organism>
<evidence type="ECO:0000313" key="2">
    <source>
        <dbReference type="EMBL" id="OGZ00882.1"/>
    </source>
</evidence>
<keyword evidence="1" id="KW-0472">Membrane</keyword>
<protein>
    <recommendedName>
        <fullName evidence="4">DUF1648 domain-containing protein</fullName>
    </recommendedName>
</protein>
<accession>A0A1G2CI42</accession>
<keyword evidence="1" id="KW-0812">Transmembrane</keyword>
<dbReference type="EMBL" id="MHLB01000055">
    <property type="protein sequence ID" value="OGZ00882.1"/>
    <property type="molecule type" value="Genomic_DNA"/>
</dbReference>
<feature type="transmembrane region" description="Helical" evidence="1">
    <location>
        <begin position="12"/>
        <end position="31"/>
    </location>
</feature>
<proteinExistence type="predicted"/>
<dbReference type="Proteomes" id="UP000178348">
    <property type="component" value="Unassembled WGS sequence"/>
</dbReference>
<evidence type="ECO:0000256" key="1">
    <source>
        <dbReference type="SAM" id="Phobius"/>
    </source>
</evidence>
<evidence type="ECO:0008006" key="4">
    <source>
        <dbReference type="Google" id="ProtNLM"/>
    </source>
</evidence>
<keyword evidence="1" id="KW-1133">Transmembrane helix</keyword>
<evidence type="ECO:0000313" key="3">
    <source>
        <dbReference type="Proteomes" id="UP000178348"/>
    </source>
</evidence>
<dbReference type="AlphaFoldDB" id="A0A1G2CI42"/>
<comment type="caution">
    <text evidence="2">The sequence shown here is derived from an EMBL/GenBank/DDBJ whole genome shotgun (WGS) entry which is preliminary data.</text>
</comment>
<gene>
    <name evidence="2" type="ORF">A2946_03930</name>
</gene>